<keyword evidence="1" id="KW-0472">Membrane</keyword>
<dbReference type="CTD" id="9822356"/>
<dbReference type="Proteomes" id="UP000008281">
    <property type="component" value="Unassembled WGS sequence"/>
</dbReference>
<reference evidence="2" key="1">
    <citation type="submission" date="2007-07" db="EMBL/GenBank/DDBJ databases">
        <title>PCAP assembly of the Caenorhabditis remanei genome.</title>
        <authorList>
            <consortium name="The Caenorhabditis remanei Sequencing Consortium"/>
            <person name="Wilson R.K."/>
        </authorList>
    </citation>
    <scope>NUCLEOTIDE SEQUENCE [LARGE SCALE GENOMIC DNA]</scope>
    <source>
        <strain evidence="2">PB4641</strain>
    </source>
</reference>
<dbReference type="EMBL" id="DS268408">
    <property type="protein sequence ID" value="EFO86096.1"/>
    <property type="molecule type" value="Genomic_DNA"/>
</dbReference>
<protein>
    <recommendedName>
        <fullName evidence="4">Carbohydrate sulfotransferase</fullName>
    </recommendedName>
</protein>
<dbReference type="OrthoDB" id="408912at2759"/>
<sequence length="361" mass="42721">MWVSGQNFVSSHYSPHFFVVFSFDSSLFSFEMSKWFIVSCFLLCAISYSSYYLLTSNSLIKTVKTHTYKRFYELIRENTKMKLERLQDDAKLVGKPFVPPFINFDREYAIAPKYNLSICRIKKSMSTLMSGVACVLYDTGKFMRNNRSILEVWSQRFCADKNEYRRLNEVKWRMGDAHHTFTKIVVIRDPISRFISFFSNKCIFEAQKYPSRKQCYNCQGNVTCFLEKQYMRFMQHSSDGFSRLRPSYEDKHAAPLSWNCEFSKYLQEYKIVKLAVDPKDRKNGLDNLMNVLKESNVPNSTLEYIEKSALEGETQHATYDSDAHDVVKKQIESDRTIREWLKRIYYLDFVIFDFDRSLIDS</sequence>
<accession>E3LGV4</accession>
<dbReference type="STRING" id="31234.E3LGV4"/>
<dbReference type="RefSeq" id="XP_003117230.2">
    <property type="nucleotide sequence ID" value="XM_003117182.2"/>
</dbReference>
<gene>
    <name evidence="2" type="ORF">CRE_01629</name>
</gene>
<dbReference type="InterPro" id="IPR005331">
    <property type="entry name" value="Sulfotransferase"/>
</dbReference>
<dbReference type="PANTHER" id="PTHR22900:SF6">
    <property type="entry name" value="CARBOHYDRATE SULFOTRANSFERASE CHST-1"/>
    <property type="match status" value="1"/>
</dbReference>
<dbReference type="Pfam" id="PF03567">
    <property type="entry name" value="Sulfotransfer_2"/>
    <property type="match status" value="1"/>
</dbReference>
<name>E3LGV4_CAERE</name>
<evidence type="ECO:0000256" key="1">
    <source>
        <dbReference type="SAM" id="Phobius"/>
    </source>
</evidence>
<evidence type="ECO:0008006" key="4">
    <source>
        <dbReference type="Google" id="ProtNLM"/>
    </source>
</evidence>
<dbReference type="HOGENOM" id="CLU_069458_0_0_1"/>
<dbReference type="OMA" id="NINMTHD"/>
<dbReference type="FunCoup" id="E3LGV4">
    <property type="interactions" value="8"/>
</dbReference>
<dbReference type="KEGG" id="crq:GCK72_005102"/>
<dbReference type="GeneID" id="9822356"/>
<proteinExistence type="predicted"/>
<dbReference type="InterPro" id="IPR007669">
    <property type="entry name" value="Chst-1-like"/>
</dbReference>
<keyword evidence="1" id="KW-1133">Transmembrane helix</keyword>
<dbReference type="PANTHER" id="PTHR22900">
    <property type="entry name" value="PROTEIN CBG14245-RELATED"/>
    <property type="match status" value="1"/>
</dbReference>
<evidence type="ECO:0000313" key="2">
    <source>
        <dbReference type="EMBL" id="EFO86096.1"/>
    </source>
</evidence>
<dbReference type="InParanoid" id="E3LGV4"/>
<keyword evidence="3" id="KW-1185">Reference proteome</keyword>
<dbReference type="GO" id="GO:1902884">
    <property type="term" value="P:positive regulation of response to oxidative stress"/>
    <property type="evidence" value="ECO:0007669"/>
    <property type="project" value="EnsemblMetazoa"/>
</dbReference>
<dbReference type="GO" id="GO:0016020">
    <property type="term" value="C:membrane"/>
    <property type="evidence" value="ECO:0007669"/>
    <property type="project" value="InterPro"/>
</dbReference>
<evidence type="ECO:0000313" key="3">
    <source>
        <dbReference type="Proteomes" id="UP000008281"/>
    </source>
</evidence>
<organism evidence="3">
    <name type="scientific">Caenorhabditis remanei</name>
    <name type="common">Caenorhabditis vulgaris</name>
    <dbReference type="NCBI Taxonomy" id="31234"/>
    <lineage>
        <taxon>Eukaryota</taxon>
        <taxon>Metazoa</taxon>
        <taxon>Ecdysozoa</taxon>
        <taxon>Nematoda</taxon>
        <taxon>Chromadorea</taxon>
        <taxon>Rhabditida</taxon>
        <taxon>Rhabditina</taxon>
        <taxon>Rhabditomorpha</taxon>
        <taxon>Rhabditoidea</taxon>
        <taxon>Rhabditidae</taxon>
        <taxon>Peloderinae</taxon>
        <taxon>Caenorhabditis</taxon>
    </lineage>
</organism>
<dbReference type="AlphaFoldDB" id="E3LGV4"/>
<feature type="transmembrane region" description="Helical" evidence="1">
    <location>
        <begin position="35"/>
        <end position="54"/>
    </location>
</feature>
<dbReference type="GO" id="GO:0050650">
    <property type="term" value="P:chondroitin sulfate proteoglycan biosynthetic process"/>
    <property type="evidence" value="ECO:0007669"/>
    <property type="project" value="EnsemblMetazoa"/>
</dbReference>
<dbReference type="GO" id="GO:0047756">
    <property type="term" value="F:chondroitin 4-sulfotransferase activity"/>
    <property type="evidence" value="ECO:0007669"/>
    <property type="project" value="EnsemblMetazoa"/>
</dbReference>
<dbReference type="eggNOG" id="KOG4651">
    <property type="taxonomic scope" value="Eukaryota"/>
</dbReference>
<keyword evidence="1" id="KW-0812">Transmembrane</keyword>